<protein>
    <submittedName>
        <fullName evidence="1">Uncharacterized protein</fullName>
    </submittedName>
</protein>
<evidence type="ECO:0000313" key="1">
    <source>
        <dbReference type="EMBL" id="CDG40764.1"/>
    </source>
</evidence>
<reference evidence="1 2" key="2">
    <citation type="journal article" date="2014" name="PLoS ONE">
        <title>Evolution of mitochondria reconstructed from the energy metabolism of living bacteria.</title>
        <authorList>
            <person name="Degli Esposti M."/>
            <person name="Chouaia B."/>
            <person name="Comandatore F."/>
            <person name="Crotti E."/>
            <person name="Sassera D."/>
            <person name="Lievens P.M."/>
            <person name="Daffonchio D."/>
            <person name="Bandi C."/>
        </authorList>
    </citation>
    <scope>NUCLEOTIDE SEQUENCE [LARGE SCALE GENOMIC DNA]</scope>
    <source>
        <strain evidence="1 2">SF2.1</strain>
    </source>
</reference>
<evidence type="ECO:0000313" key="2">
    <source>
        <dbReference type="Proteomes" id="UP000027583"/>
    </source>
</evidence>
<proteinExistence type="predicted"/>
<sequence>MSEAPASGRESGYLIGIAQPIGELHIRLITHASRPLFMKRNMGQPEPVRLSRR</sequence>
<organism evidence="1 2">
    <name type="scientific">Asaia bogorensis</name>
    <dbReference type="NCBI Taxonomy" id="91915"/>
    <lineage>
        <taxon>Bacteria</taxon>
        <taxon>Pseudomonadati</taxon>
        <taxon>Pseudomonadota</taxon>
        <taxon>Alphaproteobacteria</taxon>
        <taxon>Acetobacterales</taxon>
        <taxon>Acetobacteraceae</taxon>
        <taxon>Asaia</taxon>
    </lineage>
</organism>
<accession>A0A060QHZ7</accession>
<dbReference type="Proteomes" id="UP000027583">
    <property type="component" value="Unassembled WGS sequence"/>
</dbReference>
<name>A0A060QHZ7_9PROT</name>
<comment type="caution">
    <text evidence="1">The sequence shown here is derived from an EMBL/GenBank/DDBJ whole genome shotgun (WGS) entry which is preliminary data.</text>
</comment>
<reference evidence="1 2" key="1">
    <citation type="journal article" date="2014" name="Genome Biol. Evol.">
        <title>Acetic acid bacteria genomes reveal functional traits for adaptation to life in insect guts.</title>
        <authorList>
            <person name="Chouaia B."/>
            <person name="Gaiarsa S."/>
            <person name="Crotti E."/>
            <person name="Comandatore F."/>
            <person name="Degli Esposti M."/>
            <person name="Ricci I."/>
            <person name="Alma A."/>
            <person name="Favia G."/>
            <person name="Bandi C."/>
            <person name="Daffonchio D."/>
        </authorList>
    </citation>
    <scope>NUCLEOTIDE SEQUENCE [LARGE SCALE GENOMIC DNA]</scope>
    <source>
        <strain evidence="1 2">SF2.1</strain>
    </source>
</reference>
<dbReference type="RefSeq" id="WP_155996833.1">
    <property type="nucleotide sequence ID" value="NZ_CBLX010000023.1"/>
</dbReference>
<dbReference type="AlphaFoldDB" id="A0A060QHZ7"/>
<dbReference type="EMBL" id="CBLX010000023">
    <property type="protein sequence ID" value="CDG40764.1"/>
    <property type="molecule type" value="Genomic_DNA"/>
</dbReference>
<gene>
    <name evidence="1" type="ORF">ASAP_2719</name>
</gene>